<comment type="subcellular location">
    <subcellularLocation>
        <location evidence="1">Membrane</location>
        <topology evidence="1">Multi-pass membrane protein</topology>
    </subcellularLocation>
</comment>
<keyword evidence="9" id="KW-1185">Reference proteome</keyword>
<evidence type="ECO:0000256" key="3">
    <source>
        <dbReference type="ARBA" id="ARBA00022692"/>
    </source>
</evidence>
<accession>A0AAE3Z8Z1</accession>
<reference evidence="8" key="1">
    <citation type="submission" date="2023-07" db="EMBL/GenBank/DDBJ databases">
        <title>Sequencing the genomes of 1000 actinobacteria strains.</title>
        <authorList>
            <person name="Klenk H.-P."/>
        </authorList>
    </citation>
    <scope>NUCLEOTIDE SEQUENCE</scope>
    <source>
        <strain evidence="8">DSM 45977</strain>
    </source>
</reference>
<evidence type="ECO:0000256" key="6">
    <source>
        <dbReference type="RuleBase" id="RU000477"/>
    </source>
</evidence>
<dbReference type="Proteomes" id="UP001180845">
    <property type="component" value="Unassembled WGS sequence"/>
</dbReference>
<dbReference type="SUPFAM" id="SSF81338">
    <property type="entry name" value="Aquaporin-like"/>
    <property type="match status" value="1"/>
</dbReference>
<evidence type="ECO:0000313" key="9">
    <source>
        <dbReference type="Proteomes" id="UP001180845"/>
    </source>
</evidence>
<comment type="similarity">
    <text evidence="6">Belongs to the MIP/aquaporin (TC 1.A.8) family.</text>
</comment>
<dbReference type="GO" id="GO:0016020">
    <property type="term" value="C:membrane"/>
    <property type="evidence" value="ECO:0007669"/>
    <property type="project" value="UniProtKB-SubCell"/>
</dbReference>
<keyword evidence="3 6" id="KW-0812">Transmembrane</keyword>
<dbReference type="Pfam" id="PF00230">
    <property type="entry name" value="MIP"/>
    <property type="match status" value="1"/>
</dbReference>
<evidence type="ECO:0000256" key="1">
    <source>
        <dbReference type="ARBA" id="ARBA00004141"/>
    </source>
</evidence>
<feature type="transmembrane region" description="Helical" evidence="7">
    <location>
        <begin position="139"/>
        <end position="165"/>
    </location>
</feature>
<gene>
    <name evidence="8" type="ORF">JOF55_000709</name>
</gene>
<feature type="transmembrane region" description="Helical" evidence="7">
    <location>
        <begin position="98"/>
        <end position="119"/>
    </location>
</feature>
<dbReference type="PANTHER" id="PTHR45724:SF13">
    <property type="entry name" value="AQUAPORIN NIP1-1-RELATED"/>
    <property type="match status" value="1"/>
</dbReference>
<keyword evidence="2 6" id="KW-0813">Transport</keyword>
<organism evidence="8 9">
    <name type="scientific">Haloactinomyces albus</name>
    <dbReference type="NCBI Taxonomy" id="1352928"/>
    <lineage>
        <taxon>Bacteria</taxon>
        <taxon>Bacillati</taxon>
        <taxon>Actinomycetota</taxon>
        <taxon>Actinomycetes</taxon>
        <taxon>Actinopolysporales</taxon>
        <taxon>Actinopolysporaceae</taxon>
        <taxon>Haloactinomyces</taxon>
    </lineage>
</organism>
<evidence type="ECO:0000256" key="5">
    <source>
        <dbReference type="ARBA" id="ARBA00023136"/>
    </source>
</evidence>
<dbReference type="Gene3D" id="1.20.1080.10">
    <property type="entry name" value="Glycerol uptake facilitator protein"/>
    <property type="match status" value="1"/>
</dbReference>
<evidence type="ECO:0000256" key="2">
    <source>
        <dbReference type="ARBA" id="ARBA00022448"/>
    </source>
</evidence>
<keyword evidence="4 7" id="KW-1133">Transmembrane helix</keyword>
<dbReference type="GO" id="GO:0015267">
    <property type="term" value="F:channel activity"/>
    <property type="evidence" value="ECO:0007669"/>
    <property type="project" value="InterPro"/>
</dbReference>
<dbReference type="PRINTS" id="PR00783">
    <property type="entry name" value="MINTRINSICP"/>
</dbReference>
<feature type="transmembrane region" description="Helical" evidence="7">
    <location>
        <begin position="215"/>
        <end position="238"/>
    </location>
</feature>
<name>A0AAE3Z8Z1_9ACTN</name>
<dbReference type="InterPro" id="IPR023271">
    <property type="entry name" value="Aquaporin-like"/>
</dbReference>
<dbReference type="InterPro" id="IPR034294">
    <property type="entry name" value="Aquaporin_transptr"/>
</dbReference>
<dbReference type="AlphaFoldDB" id="A0AAE3Z8Z1"/>
<dbReference type="NCBIfam" id="TIGR00861">
    <property type="entry name" value="MIP"/>
    <property type="match status" value="1"/>
</dbReference>
<protein>
    <submittedName>
        <fullName evidence="8">MIP family channel proteins</fullName>
    </submittedName>
</protein>
<sequence>MAAAPDSPSTTTATTAAFCAELVGTFMLTFSGTATVLAVHELSPHEGFTVLDDIAISLAFAMGIVAAVYTVAAVSGAHINPAVTVALAVVRRFPWRQVPVYLAAQLAGAILAALVNRFLFAGQVSPQLILGSTSPGPQVAFTTALLAEFVITLVLMLVVMATAVFERAPGGASTAGLAIGLWVGAAVFLSLPISGGSLNPARTLGPDIVALQFPYWWIYIVGPTAGAIVGAALWTFVLGRGSKETVEHAG</sequence>
<evidence type="ECO:0000256" key="4">
    <source>
        <dbReference type="ARBA" id="ARBA00022989"/>
    </source>
</evidence>
<dbReference type="PANTHER" id="PTHR45724">
    <property type="entry name" value="AQUAPORIN NIP2-1"/>
    <property type="match status" value="1"/>
</dbReference>
<evidence type="ECO:0000313" key="8">
    <source>
        <dbReference type="EMBL" id="MDR7300528.1"/>
    </source>
</evidence>
<dbReference type="InterPro" id="IPR000425">
    <property type="entry name" value="MIP"/>
</dbReference>
<evidence type="ECO:0000256" key="7">
    <source>
        <dbReference type="SAM" id="Phobius"/>
    </source>
</evidence>
<feature type="transmembrane region" description="Helical" evidence="7">
    <location>
        <begin position="177"/>
        <end position="195"/>
    </location>
</feature>
<comment type="caution">
    <text evidence="8">The sequence shown here is derived from an EMBL/GenBank/DDBJ whole genome shotgun (WGS) entry which is preliminary data.</text>
</comment>
<dbReference type="EMBL" id="JAVDXW010000001">
    <property type="protein sequence ID" value="MDR7300528.1"/>
    <property type="molecule type" value="Genomic_DNA"/>
</dbReference>
<dbReference type="PROSITE" id="PS00221">
    <property type="entry name" value="MIP"/>
    <property type="match status" value="1"/>
</dbReference>
<feature type="transmembrane region" description="Helical" evidence="7">
    <location>
        <begin position="54"/>
        <end position="77"/>
    </location>
</feature>
<dbReference type="RefSeq" id="WP_310269444.1">
    <property type="nucleotide sequence ID" value="NZ_JAVDXW010000001.1"/>
</dbReference>
<dbReference type="InterPro" id="IPR022357">
    <property type="entry name" value="MIP_CS"/>
</dbReference>
<keyword evidence="5 7" id="KW-0472">Membrane</keyword>
<proteinExistence type="inferred from homology"/>